<evidence type="ECO:0000259" key="6">
    <source>
        <dbReference type="PROSITE" id="PS50045"/>
    </source>
</evidence>
<dbReference type="GO" id="GO:0000160">
    <property type="term" value="P:phosphorelay signal transduction system"/>
    <property type="evidence" value="ECO:0007669"/>
    <property type="project" value="InterPro"/>
</dbReference>
<evidence type="ECO:0000256" key="1">
    <source>
        <dbReference type="ARBA" id="ARBA00022741"/>
    </source>
</evidence>
<reference evidence="8 10" key="1">
    <citation type="submission" date="2014-09" db="EMBL/GenBank/DDBJ databases">
        <title>Draft Genome Sequence of Porphyromonas macacae COT-192_OH2859.</title>
        <authorList>
            <person name="Wallis C."/>
            <person name="Deusch O."/>
            <person name="O'Flynn C."/>
            <person name="Davis I."/>
            <person name="Horsfall A."/>
            <person name="Kirkwood N."/>
            <person name="Harris S."/>
            <person name="Eisen J.A."/>
            <person name="Coil D.A."/>
            <person name="Darling A.E."/>
            <person name="Jospin G."/>
            <person name="Alexiev A."/>
        </authorList>
    </citation>
    <scope>NUCLEOTIDE SEQUENCE [LARGE SCALE GENOMIC DNA]</scope>
    <source>
        <strain evidence="10">COT-192 OH2859</strain>
        <strain evidence="8">COT-192_OH2859</strain>
    </source>
</reference>
<dbReference type="Pfam" id="PF02954">
    <property type="entry name" value="HTH_8"/>
    <property type="match status" value="1"/>
</dbReference>
<sequence>MKKGKIIVVDDNQSIRTALKLLLSMEYEQVELLPSPANLLSTIDSFSPDIILLDMNFRQGINDGNEGLFWLGRIKEHTPALPVVLFTAYADIDLAVEALKRGATDFIVKPWDNRKLLNVLRSAITLNTAKSNTRINNKENLDTVQEIFWGESNAITQTKAIANKVAPSEANVLITGENGTGKEILARYIHNLSGRNKEKMVTVDMGSISETLFESELFGHVKGAFTDARTDRKGKFEEAQNSTLFLDEIANLSMPMQAKLLSALQSRTIMRVGSNTPIPIDIRLICATNANMYEAIRRGEFREDLYYRINTIQIEMPPLRERADDIAPMAEFFLKKYSQRYNRPDLSFDTEAIRTLENYSWPGNVRELQHCIEKAVILSSGALIEPEDLMLEPQKEIPVREENLSGSLEDMERRMIESAMRRHEGNMSQVANELGISRPTLYSKLKKHGL</sequence>
<dbReference type="AlphaFoldDB" id="A0A0A2EFE5"/>
<name>A0A0A2EFE5_9PORP</name>
<evidence type="ECO:0000256" key="5">
    <source>
        <dbReference type="PROSITE-ProRule" id="PRU00169"/>
    </source>
</evidence>
<dbReference type="GO" id="GO:0005524">
    <property type="term" value="F:ATP binding"/>
    <property type="evidence" value="ECO:0007669"/>
    <property type="project" value="UniProtKB-KW"/>
</dbReference>
<dbReference type="EMBL" id="UGTF01000002">
    <property type="protein sequence ID" value="SUB89758.1"/>
    <property type="molecule type" value="Genomic_DNA"/>
</dbReference>
<dbReference type="PRINTS" id="PR01590">
    <property type="entry name" value="HTHFIS"/>
</dbReference>
<reference evidence="9 11" key="2">
    <citation type="submission" date="2018-06" db="EMBL/GenBank/DDBJ databases">
        <authorList>
            <consortium name="Pathogen Informatics"/>
            <person name="Doyle S."/>
        </authorList>
    </citation>
    <scope>NUCLEOTIDE SEQUENCE [LARGE SCALE GENOMIC DNA]</scope>
    <source>
        <strain evidence="9 11">NCTC11632</strain>
    </source>
</reference>
<dbReference type="Pfam" id="PF00158">
    <property type="entry name" value="Sigma54_activat"/>
    <property type="match status" value="1"/>
</dbReference>
<keyword evidence="2" id="KW-0067">ATP-binding</keyword>
<feature type="domain" description="Sigma-54 factor interaction" evidence="6">
    <location>
        <begin position="148"/>
        <end position="377"/>
    </location>
</feature>
<dbReference type="InterPro" id="IPR025944">
    <property type="entry name" value="Sigma_54_int_dom_CS"/>
</dbReference>
<dbReference type="PROSITE" id="PS50110">
    <property type="entry name" value="RESPONSE_REGULATORY"/>
    <property type="match status" value="1"/>
</dbReference>
<dbReference type="GO" id="GO:0043565">
    <property type="term" value="F:sequence-specific DNA binding"/>
    <property type="evidence" value="ECO:0007669"/>
    <property type="project" value="InterPro"/>
</dbReference>
<protein>
    <submittedName>
        <fullName evidence="8">ATPase AAA</fullName>
    </submittedName>
    <submittedName>
        <fullName evidence="9">Transcriptional regulatory protein ZraR</fullName>
    </submittedName>
</protein>
<proteinExistence type="predicted"/>
<dbReference type="Gene3D" id="1.10.8.60">
    <property type="match status" value="1"/>
</dbReference>
<dbReference type="GO" id="GO:0006355">
    <property type="term" value="P:regulation of DNA-templated transcription"/>
    <property type="evidence" value="ECO:0007669"/>
    <property type="project" value="InterPro"/>
</dbReference>
<dbReference type="SMART" id="SM00448">
    <property type="entry name" value="REC"/>
    <property type="match status" value="1"/>
</dbReference>
<dbReference type="SMART" id="SM00382">
    <property type="entry name" value="AAA"/>
    <property type="match status" value="1"/>
</dbReference>
<dbReference type="Proteomes" id="UP000030103">
    <property type="component" value="Unassembled WGS sequence"/>
</dbReference>
<dbReference type="FunFam" id="3.40.50.300:FF:000006">
    <property type="entry name" value="DNA-binding transcriptional regulator NtrC"/>
    <property type="match status" value="1"/>
</dbReference>
<dbReference type="InterPro" id="IPR011006">
    <property type="entry name" value="CheY-like_superfamily"/>
</dbReference>
<gene>
    <name evidence="9" type="primary">zraR_3</name>
    <name evidence="8" type="ORF">HQ47_02090</name>
    <name evidence="9" type="ORF">NCTC11632_01884</name>
</gene>
<dbReference type="Gene3D" id="3.40.50.300">
    <property type="entry name" value="P-loop containing nucleotide triphosphate hydrolases"/>
    <property type="match status" value="1"/>
</dbReference>
<dbReference type="SUPFAM" id="SSF52540">
    <property type="entry name" value="P-loop containing nucleoside triphosphate hydrolases"/>
    <property type="match status" value="1"/>
</dbReference>
<dbReference type="STRING" id="28115.HQ47_02090"/>
<dbReference type="InterPro" id="IPR027417">
    <property type="entry name" value="P-loop_NTPase"/>
</dbReference>
<dbReference type="PANTHER" id="PTHR32071">
    <property type="entry name" value="TRANSCRIPTIONAL REGULATORY PROTEIN"/>
    <property type="match status" value="1"/>
</dbReference>
<dbReference type="InterPro" id="IPR058031">
    <property type="entry name" value="AAA_lid_NorR"/>
</dbReference>
<dbReference type="InterPro" id="IPR009057">
    <property type="entry name" value="Homeodomain-like_sf"/>
</dbReference>
<dbReference type="InterPro" id="IPR002078">
    <property type="entry name" value="Sigma_54_int"/>
</dbReference>
<keyword evidence="1" id="KW-0547">Nucleotide-binding</keyword>
<dbReference type="Proteomes" id="UP000254156">
    <property type="component" value="Unassembled WGS sequence"/>
</dbReference>
<dbReference type="Gene3D" id="3.40.50.2300">
    <property type="match status" value="1"/>
</dbReference>
<dbReference type="PANTHER" id="PTHR32071:SF113">
    <property type="entry name" value="ALGINATE BIOSYNTHESIS TRANSCRIPTIONAL REGULATORY PROTEIN ALGB"/>
    <property type="match status" value="1"/>
</dbReference>
<keyword evidence="4" id="KW-0804">Transcription</keyword>
<evidence type="ECO:0000256" key="3">
    <source>
        <dbReference type="ARBA" id="ARBA00023015"/>
    </source>
</evidence>
<dbReference type="InterPro" id="IPR001789">
    <property type="entry name" value="Sig_transdc_resp-reg_receiver"/>
</dbReference>
<keyword evidence="3" id="KW-0805">Transcription regulation</keyword>
<evidence type="ECO:0000313" key="9">
    <source>
        <dbReference type="EMBL" id="SUB89758.1"/>
    </source>
</evidence>
<feature type="domain" description="Response regulatory" evidence="7">
    <location>
        <begin position="5"/>
        <end position="124"/>
    </location>
</feature>
<dbReference type="eggNOG" id="COG2204">
    <property type="taxonomic scope" value="Bacteria"/>
</dbReference>
<dbReference type="Pfam" id="PF00072">
    <property type="entry name" value="Response_reg"/>
    <property type="match status" value="1"/>
</dbReference>
<evidence type="ECO:0000313" key="10">
    <source>
        <dbReference type="Proteomes" id="UP000030103"/>
    </source>
</evidence>
<evidence type="ECO:0000256" key="4">
    <source>
        <dbReference type="ARBA" id="ARBA00023163"/>
    </source>
</evidence>
<dbReference type="PROSITE" id="PS50045">
    <property type="entry name" value="SIGMA54_INTERACT_4"/>
    <property type="match status" value="1"/>
</dbReference>
<dbReference type="InterPro" id="IPR003593">
    <property type="entry name" value="AAA+_ATPase"/>
</dbReference>
<dbReference type="SUPFAM" id="SSF52172">
    <property type="entry name" value="CheY-like"/>
    <property type="match status" value="1"/>
</dbReference>
<dbReference type="EMBL" id="JRFA01000008">
    <property type="protein sequence ID" value="KGN75159.1"/>
    <property type="molecule type" value="Genomic_DNA"/>
</dbReference>
<evidence type="ECO:0000313" key="11">
    <source>
        <dbReference type="Proteomes" id="UP000254156"/>
    </source>
</evidence>
<evidence type="ECO:0000259" key="7">
    <source>
        <dbReference type="PROSITE" id="PS50110"/>
    </source>
</evidence>
<dbReference type="Pfam" id="PF25601">
    <property type="entry name" value="AAA_lid_14"/>
    <property type="match status" value="1"/>
</dbReference>
<keyword evidence="5" id="KW-0597">Phosphoprotein</keyword>
<organism evidence="8 10">
    <name type="scientific">Porphyromonas macacae</name>
    <dbReference type="NCBI Taxonomy" id="28115"/>
    <lineage>
        <taxon>Bacteria</taxon>
        <taxon>Pseudomonadati</taxon>
        <taxon>Bacteroidota</taxon>
        <taxon>Bacteroidia</taxon>
        <taxon>Bacteroidales</taxon>
        <taxon>Porphyromonadaceae</taxon>
        <taxon>Porphyromonas</taxon>
    </lineage>
</organism>
<dbReference type="Gene3D" id="1.10.10.60">
    <property type="entry name" value="Homeodomain-like"/>
    <property type="match status" value="1"/>
</dbReference>
<evidence type="ECO:0000313" key="8">
    <source>
        <dbReference type="EMBL" id="KGN75159.1"/>
    </source>
</evidence>
<accession>A0A0A2EFE5</accession>
<dbReference type="PROSITE" id="PS00688">
    <property type="entry name" value="SIGMA54_INTERACT_3"/>
    <property type="match status" value="1"/>
</dbReference>
<dbReference type="OrthoDB" id="9810703at2"/>
<feature type="modified residue" description="4-aspartylphosphate" evidence="5">
    <location>
        <position position="54"/>
    </location>
</feature>
<dbReference type="InterPro" id="IPR002197">
    <property type="entry name" value="HTH_Fis"/>
</dbReference>
<evidence type="ECO:0000256" key="2">
    <source>
        <dbReference type="ARBA" id="ARBA00022840"/>
    </source>
</evidence>
<dbReference type="RefSeq" id="WP_036872975.1">
    <property type="nucleotide sequence ID" value="NZ_JRFA01000008.1"/>
</dbReference>
<keyword evidence="10" id="KW-1185">Reference proteome</keyword>
<dbReference type="SUPFAM" id="SSF46689">
    <property type="entry name" value="Homeodomain-like"/>
    <property type="match status" value="1"/>
</dbReference>
<dbReference type="CDD" id="cd00009">
    <property type="entry name" value="AAA"/>
    <property type="match status" value="1"/>
</dbReference>